<keyword evidence="2" id="KW-1003">Cell membrane</keyword>
<dbReference type="PANTHER" id="PTHR30250">
    <property type="entry name" value="PST FAMILY PREDICTED COLANIC ACID TRANSPORTER"/>
    <property type="match status" value="1"/>
</dbReference>
<protein>
    <submittedName>
        <fullName evidence="7">Oligosaccharide flippase family protein</fullName>
    </submittedName>
</protein>
<feature type="transmembrane region" description="Helical" evidence="6">
    <location>
        <begin position="458"/>
        <end position="476"/>
    </location>
</feature>
<dbReference type="PANTHER" id="PTHR30250:SF11">
    <property type="entry name" value="O-ANTIGEN TRANSPORTER-RELATED"/>
    <property type="match status" value="1"/>
</dbReference>
<evidence type="ECO:0000256" key="4">
    <source>
        <dbReference type="ARBA" id="ARBA00022989"/>
    </source>
</evidence>
<feature type="transmembrane region" description="Helical" evidence="6">
    <location>
        <begin position="21"/>
        <end position="39"/>
    </location>
</feature>
<evidence type="ECO:0000256" key="1">
    <source>
        <dbReference type="ARBA" id="ARBA00004651"/>
    </source>
</evidence>
<dbReference type="InterPro" id="IPR050833">
    <property type="entry name" value="Poly_Biosynth_Transport"/>
</dbReference>
<dbReference type="Pfam" id="PF13440">
    <property type="entry name" value="Polysacc_synt_3"/>
    <property type="match status" value="1"/>
</dbReference>
<keyword evidence="3 6" id="KW-0812">Transmembrane</keyword>
<dbReference type="GO" id="GO:0005886">
    <property type="term" value="C:plasma membrane"/>
    <property type="evidence" value="ECO:0007669"/>
    <property type="project" value="UniProtKB-SubCell"/>
</dbReference>
<keyword evidence="5 6" id="KW-0472">Membrane</keyword>
<dbReference type="Proteomes" id="UP000316688">
    <property type="component" value="Unassembled WGS sequence"/>
</dbReference>
<evidence type="ECO:0000313" key="8">
    <source>
        <dbReference type="Proteomes" id="UP000316688"/>
    </source>
</evidence>
<comment type="caution">
    <text evidence="7">The sequence shown here is derived from an EMBL/GenBank/DDBJ whole genome shotgun (WGS) entry which is preliminary data.</text>
</comment>
<feature type="transmembrane region" description="Helical" evidence="6">
    <location>
        <begin position="398"/>
        <end position="420"/>
    </location>
</feature>
<evidence type="ECO:0000256" key="2">
    <source>
        <dbReference type="ARBA" id="ARBA00022475"/>
    </source>
</evidence>
<feature type="transmembrane region" description="Helical" evidence="6">
    <location>
        <begin position="343"/>
        <end position="364"/>
    </location>
</feature>
<feature type="transmembrane region" description="Helical" evidence="6">
    <location>
        <begin position="51"/>
        <end position="74"/>
    </location>
</feature>
<feature type="transmembrane region" description="Helical" evidence="6">
    <location>
        <begin position="247"/>
        <end position="264"/>
    </location>
</feature>
<proteinExistence type="predicted"/>
<organism evidence="7 8">
    <name type="scientific">Spiribacter aquaticus</name>
    <dbReference type="NCBI Taxonomy" id="1935996"/>
    <lineage>
        <taxon>Bacteria</taxon>
        <taxon>Pseudomonadati</taxon>
        <taxon>Pseudomonadota</taxon>
        <taxon>Gammaproteobacteria</taxon>
        <taxon>Chromatiales</taxon>
        <taxon>Ectothiorhodospiraceae</taxon>
        <taxon>Spiribacter</taxon>
    </lineage>
</organism>
<feature type="transmembrane region" description="Helical" evidence="6">
    <location>
        <begin position="432"/>
        <end position="452"/>
    </location>
</feature>
<dbReference type="EMBL" id="VMKP01000001">
    <property type="protein sequence ID" value="TVO66707.1"/>
    <property type="molecule type" value="Genomic_DNA"/>
</dbReference>
<keyword evidence="4 6" id="KW-1133">Transmembrane helix</keyword>
<feature type="transmembrane region" description="Helical" evidence="6">
    <location>
        <begin position="128"/>
        <end position="148"/>
    </location>
</feature>
<name>A0A557RNF0_9GAMM</name>
<reference evidence="7 8" key="1">
    <citation type="submission" date="2019-07" db="EMBL/GenBank/DDBJ databases">
        <title>Reclasification of Spiribacter aquaticus.</title>
        <authorList>
            <person name="Leon M.J."/>
            <person name="Sanchez-Porro C."/>
            <person name="Ventosa A."/>
        </authorList>
    </citation>
    <scope>NUCLEOTIDE SEQUENCE [LARGE SCALE GENOMIC DNA]</scope>
    <source>
        <strain evidence="7 8">SP30</strain>
    </source>
</reference>
<gene>
    <name evidence="7" type="ORF">FPL11_03225</name>
</gene>
<sequence>MNRLGNAARRLLPKNRFIRSVSILAGGTAAGQIIVVAASPVLTRLYSPEDFGLLAVFASLLGILGVVASLRFELAIPLPESDDEAASLTVLSLLVVVGMALLATAIVIPWRAPIAAAVNAPLLEDYIWLLPLGLFLMGVYQVFNYWAIRTKSYPAIARTKLTQAVSMIAVQIGGYALGPVSLLLGRAFGQAAGTSTLGSLAFVSRREAFRKVTLSGVYKAAARYCNFPLYSSWAGLLNAGGSQIPPILFSAFYSAGAAGLYILAHRVIAMPMTLVGSAIADVFMPNAIDAVREARLRDSVASLQRQLAWIALPPAALLFVAAPEAFRVAFGADWEQAGYMIRWLTPMLVLQFVVSPLSRIFVVLQRQRLSLLLQANLFLLRLGCFVLIWFFSPDLLDAVIWFGLVSSLGYFAYFSAIASLTQNTLSLFLKNWAQCLPWIVVVVSPLLIVSYSGGSGAIWEKAVALIVSASGIAIFYDRTLIRRNRE</sequence>
<evidence type="ECO:0000256" key="3">
    <source>
        <dbReference type="ARBA" id="ARBA00022692"/>
    </source>
</evidence>
<feature type="transmembrane region" description="Helical" evidence="6">
    <location>
        <begin position="371"/>
        <end position="392"/>
    </location>
</feature>
<accession>A0A557RNF0</accession>
<comment type="subcellular location">
    <subcellularLocation>
        <location evidence="1">Cell membrane</location>
        <topology evidence="1">Multi-pass membrane protein</topology>
    </subcellularLocation>
</comment>
<evidence type="ECO:0000313" key="7">
    <source>
        <dbReference type="EMBL" id="TVO66707.1"/>
    </source>
</evidence>
<feature type="transmembrane region" description="Helical" evidence="6">
    <location>
        <begin position="307"/>
        <end position="323"/>
    </location>
</feature>
<evidence type="ECO:0000256" key="5">
    <source>
        <dbReference type="ARBA" id="ARBA00023136"/>
    </source>
</evidence>
<keyword evidence="8" id="KW-1185">Reference proteome</keyword>
<evidence type="ECO:0000256" key="6">
    <source>
        <dbReference type="SAM" id="Phobius"/>
    </source>
</evidence>
<feature type="transmembrane region" description="Helical" evidence="6">
    <location>
        <begin position="86"/>
        <end position="108"/>
    </location>
</feature>
<dbReference type="AlphaFoldDB" id="A0A557RNF0"/>